<gene>
    <name evidence="11" type="ORF">COO20_16670</name>
</gene>
<dbReference type="Gene3D" id="1.10.630.10">
    <property type="entry name" value="Cytochrome P450"/>
    <property type="match status" value="1"/>
</dbReference>
<evidence type="ECO:0000256" key="1">
    <source>
        <dbReference type="ARBA" id="ARBA00010617"/>
    </source>
</evidence>
<dbReference type="PANTHER" id="PTHR46696">
    <property type="entry name" value="P450, PUTATIVE (EUROFUNG)-RELATED"/>
    <property type="match status" value="1"/>
</dbReference>
<dbReference type="AlphaFoldDB" id="A0A2N3KQZ5"/>
<dbReference type="InterPro" id="IPR020051">
    <property type="entry name" value="SagB-type_dehydrogenase"/>
</dbReference>
<dbReference type="GO" id="GO:0020037">
    <property type="term" value="F:heme binding"/>
    <property type="evidence" value="ECO:0007669"/>
    <property type="project" value="InterPro"/>
</dbReference>
<dbReference type="Gene3D" id="3.40.109.10">
    <property type="entry name" value="NADH Oxidase"/>
    <property type="match status" value="1"/>
</dbReference>
<feature type="region of interest" description="Disordered" evidence="8">
    <location>
        <begin position="480"/>
        <end position="532"/>
    </location>
</feature>
<feature type="domain" description="Cyanobactin oxidase ThcOx second" evidence="10">
    <location>
        <begin position="133"/>
        <end position="243"/>
    </location>
</feature>
<dbReference type="InterPro" id="IPR017972">
    <property type="entry name" value="Cyt_P450_CS"/>
</dbReference>
<dbReference type="CDD" id="cd02142">
    <property type="entry name" value="McbC_SagB-like_oxidoreductase"/>
    <property type="match status" value="1"/>
</dbReference>
<dbReference type="Pfam" id="PF00067">
    <property type="entry name" value="p450"/>
    <property type="match status" value="1"/>
</dbReference>
<keyword evidence="5" id="KW-0408">Iron</keyword>
<dbReference type="NCBIfam" id="TIGR03605">
    <property type="entry name" value="antibiot_sagB"/>
    <property type="match status" value="1"/>
</dbReference>
<evidence type="ECO:0000259" key="10">
    <source>
        <dbReference type="Pfam" id="PF22767"/>
    </source>
</evidence>
<dbReference type="CDD" id="cd20625">
    <property type="entry name" value="CYP164-like"/>
    <property type="match status" value="1"/>
</dbReference>
<dbReference type="GO" id="GO:0004497">
    <property type="term" value="F:monooxygenase activity"/>
    <property type="evidence" value="ECO:0007669"/>
    <property type="project" value="UniProtKB-KW"/>
</dbReference>
<evidence type="ECO:0000313" key="11">
    <source>
        <dbReference type="EMBL" id="PKR52930.1"/>
    </source>
</evidence>
<evidence type="ECO:0000256" key="6">
    <source>
        <dbReference type="ARBA" id="ARBA00023033"/>
    </source>
</evidence>
<evidence type="ECO:0000259" key="9">
    <source>
        <dbReference type="Pfam" id="PF00881"/>
    </source>
</evidence>
<dbReference type="OrthoDB" id="9801155at2"/>
<dbReference type="SUPFAM" id="SSF48264">
    <property type="entry name" value="Cytochrome P450"/>
    <property type="match status" value="1"/>
</dbReference>
<dbReference type="InterPro" id="IPR000415">
    <property type="entry name" value="Nitroreductase-like"/>
</dbReference>
<evidence type="ECO:0000256" key="2">
    <source>
        <dbReference type="ARBA" id="ARBA00022617"/>
    </source>
</evidence>
<evidence type="ECO:0000256" key="3">
    <source>
        <dbReference type="ARBA" id="ARBA00022723"/>
    </source>
</evidence>
<dbReference type="Pfam" id="PF00881">
    <property type="entry name" value="Nitroreductase"/>
    <property type="match status" value="1"/>
</dbReference>
<dbReference type="InterPro" id="IPR036396">
    <property type="entry name" value="Cyt_P450_sf"/>
</dbReference>
<feature type="domain" description="Nitroreductase" evidence="9">
    <location>
        <begin position="293"/>
        <end position="457"/>
    </location>
</feature>
<evidence type="ECO:0000313" key="12">
    <source>
        <dbReference type="Proteomes" id="UP000233597"/>
    </source>
</evidence>
<keyword evidence="3" id="KW-0479">Metal-binding</keyword>
<keyword evidence="4" id="KW-0560">Oxidoreductase</keyword>
<dbReference type="PRINTS" id="PR00359">
    <property type="entry name" value="BP450"/>
</dbReference>
<keyword evidence="2" id="KW-0349">Heme</keyword>
<dbReference type="InterPro" id="IPR001128">
    <property type="entry name" value="Cyt_P450"/>
</dbReference>
<accession>A0A2N3KQZ5</accession>
<organism evidence="11 12">
    <name type="scientific">Thalassospira marina</name>
    <dbReference type="NCBI Taxonomy" id="2048283"/>
    <lineage>
        <taxon>Bacteria</taxon>
        <taxon>Pseudomonadati</taxon>
        <taxon>Pseudomonadota</taxon>
        <taxon>Alphaproteobacteria</taxon>
        <taxon>Rhodospirillales</taxon>
        <taxon>Thalassospiraceae</taxon>
        <taxon>Thalassospira</taxon>
    </lineage>
</organism>
<dbReference type="SUPFAM" id="SSF55469">
    <property type="entry name" value="FMN-dependent nitroreductase-like"/>
    <property type="match status" value="1"/>
</dbReference>
<comment type="similarity">
    <text evidence="1">Belongs to the cytochrome P450 family.</text>
</comment>
<reference evidence="11 12" key="1">
    <citation type="submission" date="2017-09" db="EMBL/GenBank/DDBJ databases">
        <title>Biodiversity and function of Thalassospira species in the particle-attached aromatic-hydrocarbon-degrading consortia from the surface seawater of the South China Sea.</title>
        <authorList>
            <person name="Dong C."/>
            <person name="Liu R."/>
            <person name="Shao Z."/>
        </authorList>
    </citation>
    <scope>NUCLEOTIDE SEQUENCE [LARGE SCALE GENOMIC DNA]</scope>
    <source>
        <strain evidence="11 12">CSC1P2</strain>
    </source>
</reference>
<dbReference type="InterPro" id="IPR054488">
    <property type="entry name" value="ThcOx_dom2"/>
</dbReference>
<dbReference type="InterPro" id="IPR029479">
    <property type="entry name" value="Nitroreductase"/>
</dbReference>
<dbReference type="FunFam" id="1.10.630.10:FF:000018">
    <property type="entry name" value="Cytochrome P450 monooxygenase"/>
    <property type="match status" value="1"/>
</dbReference>
<evidence type="ECO:0000256" key="4">
    <source>
        <dbReference type="ARBA" id="ARBA00023002"/>
    </source>
</evidence>
<dbReference type="RefSeq" id="WP_101268585.1">
    <property type="nucleotide sequence ID" value="NZ_NWTK01000011.1"/>
</dbReference>
<dbReference type="EMBL" id="NWTK01000011">
    <property type="protein sequence ID" value="PKR52930.1"/>
    <property type="molecule type" value="Genomic_DNA"/>
</dbReference>
<evidence type="ECO:0000256" key="8">
    <source>
        <dbReference type="SAM" id="MobiDB-lite"/>
    </source>
</evidence>
<comment type="function">
    <text evidence="7">Cytochromes P450 are a group of heme-thiolate monooxygenases. They oxidize a variety of structurally unrelated compounds, including steroids, fatty acids, and xenobiotics.</text>
</comment>
<dbReference type="GO" id="GO:0016705">
    <property type="term" value="F:oxidoreductase activity, acting on paired donors, with incorporation or reduction of molecular oxygen"/>
    <property type="evidence" value="ECO:0007669"/>
    <property type="project" value="InterPro"/>
</dbReference>
<dbReference type="InterPro" id="IPR002397">
    <property type="entry name" value="Cyt_P450_B"/>
</dbReference>
<name>A0A2N3KQZ5_9PROT</name>
<dbReference type="Pfam" id="PF22767">
    <property type="entry name" value="ThcOx"/>
    <property type="match status" value="1"/>
</dbReference>
<dbReference type="PANTHER" id="PTHR46696:SF1">
    <property type="entry name" value="CYTOCHROME P450 YJIB-RELATED"/>
    <property type="match status" value="1"/>
</dbReference>
<dbReference type="Proteomes" id="UP000233597">
    <property type="component" value="Unassembled WGS sequence"/>
</dbReference>
<evidence type="ECO:0000256" key="7">
    <source>
        <dbReference type="ARBA" id="ARBA00043906"/>
    </source>
</evidence>
<comment type="caution">
    <text evidence="11">The sequence shown here is derived from an EMBL/GenBank/DDBJ whole genome shotgun (WGS) entry which is preliminary data.</text>
</comment>
<protein>
    <submittedName>
        <fullName evidence="11">Uncharacterized protein</fullName>
    </submittedName>
</protein>
<proteinExistence type="inferred from homology"/>
<dbReference type="PROSITE" id="PS00086">
    <property type="entry name" value="CYTOCHROME_P450"/>
    <property type="match status" value="1"/>
</dbReference>
<dbReference type="GO" id="GO:0005506">
    <property type="term" value="F:iron ion binding"/>
    <property type="evidence" value="ECO:0007669"/>
    <property type="project" value="InterPro"/>
</dbReference>
<sequence>MTAITTQHSRNSATAPLIMLADHAAIVSDNNDNPLVAYPGGQVPFTGMPLSVVNAITSLANTDGYNRDQLATTVAATGQATDVAFLYFMLETLGKRALLQYSLQIDGQKKLSVQPMRYGDLFTPARLDANSSYQLSRFAHCRQHEGAFILETPLSGMKISIHQPNLAQILHTLSSPLSVQHACNRLKNIDPKIISDIFAYLLAARAICPINANGIAEEDTHPALRQWEFHDLTFHAHTRSGGHSDPLGASFPFDGIIPAPPALKPLPEGEVVHLPCPETTPARQEPGFQTVMEQRHSWRHHDDENPITLEELGTFLFRTARIRALYDISPERGQKYQESNRPYPNGGAMYELELYVTVRLCQGLEAAIYYYDAAAHQLIRVDTSETHRQKLLRQASISAAGAPEPQILFTMTSRFERMSWKYRSMAYATTLKHVGVLMGSMYLVATAMGLAPCALGNGLSELKLDTNALDYFSESPVGDFMLGRKGKQPEDTSPDISKGNDAGQTRTPATKGRKASPSLAKATKSFLEQPVKHPDPGGLYRRLLDEEPIHRTMSGAWLISSYDDTAKLISHPAMSVNHQATVGTRPLAQSPDIAHYLAQMMSMRDPPDHDRIATHIRGAFKPAAINALRPQIDDLINEALQPGLDARRFDIIADLGRDLPVNVTCAMLGIPRTDWPKLQDWTALLTSQIDNFDQSASSLEHVTRDIHAFAEYIHILLSDRQARPRPNDVLSDIVAANQALSWQEMTAQCMLLLIGGRDTVTNMIGNSLLLLMQHPDQLEKLRQNRSLIPNTVEECLRFESPIRLAVRTLKHPLTYRDHAFMPGEVIMFLLAAANRDAAHFAEPDTFMIERPQKPHSAFGRGTHFCIGHQLARVEGASILTWLLKHCRSIEPLDDLATPAWSNCLPFRGLTHLNVRLNAA</sequence>
<evidence type="ECO:0000256" key="5">
    <source>
        <dbReference type="ARBA" id="ARBA00023004"/>
    </source>
</evidence>
<keyword evidence="6" id="KW-0503">Monooxygenase</keyword>